<dbReference type="GO" id="GO:0046872">
    <property type="term" value="F:metal ion binding"/>
    <property type="evidence" value="ECO:0007669"/>
    <property type="project" value="UniProtKB-KW"/>
</dbReference>
<evidence type="ECO:0000313" key="8">
    <source>
        <dbReference type="EMBL" id="EDM26945.1"/>
    </source>
</evidence>
<dbReference type="OrthoDB" id="9777740at2"/>
<dbReference type="PANTHER" id="PTHR43498">
    <property type="entry name" value="FERREDOXIN:COB-COM HETERODISULFIDE REDUCTASE SUBUNIT A"/>
    <property type="match status" value="1"/>
</dbReference>
<feature type="chain" id="PRO_5002694552" description="Golvesin/Xly CBD-like domain-containing protein" evidence="6">
    <location>
        <begin position="26"/>
        <end position="622"/>
    </location>
</feature>
<gene>
    <name evidence="8" type="ORF">LNTAR_06869</name>
</gene>
<dbReference type="GO" id="GO:0016491">
    <property type="term" value="F:oxidoreductase activity"/>
    <property type="evidence" value="ECO:0007669"/>
    <property type="project" value="UniProtKB-KW"/>
</dbReference>
<keyword evidence="6" id="KW-0732">Signal</keyword>
<dbReference type="RefSeq" id="WP_007279156.1">
    <property type="nucleotide sequence ID" value="NZ_ABCK01000012.1"/>
</dbReference>
<keyword evidence="1" id="KW-0004">4Fe-4S</keyword>
<dbReference type="InterPro" id="IPR036188">
    <property type="entry name" value="FAD/NAD-bd_sf"/>
</dbReference>
<dbReference type="Gene3D" id="2.60.120.260">
    <property type="entry name" value="Galactose-binding domain-like"/>
    <property type="match status" value="1"/>
</dbReference>
<comment type="caution">
    <text evidence="8">The sequence shown here is derived from an EMBL/GenBank/DDBJ whole genome shotgun (WGS) entry which is preliminary data.</text>
</comment>
<dbReference type="eggNOG" id="COG2010">
    <property type="taxonomic scope" value="Bacteria"/>
</dbReference>
<evidence type="ECO:0000256" key="3">
    <source>
        <dbReference type="ARBA" id="ARBA00023002"/>
    </source>
</evidence>
<evidence type="ECO:0000256" key="2">
    <source>
        <dbReference type="ARBA" id="ARBA00022723"/>
    </source>
</evidence>
<keyword evidence="3" id="KW-0560">Oxidoreductase</keyword>
<evidence type="ECO:0000256" key="1">
    <source>
        <dbReference type="ARBA" id="ARBA00022485"/>
    </source>
</evidence>
<evidence type="ECO:0000259" key="7">
    <source>
        <dbReference type="Pfam" id="PF25275"/>
    </source>
</evidence>
<dbReference type="AlphaFoldDB" id="A6DMQ9"/>
<keyword evidence="9" id="KW-1185">Reference proteome</keyword>
<evidence type="ECO:0000256" key="6">
    <source>
        <dbReference type="SAM" id="SignalP"/>
    </source>
</evidence>
<dbReference type="InterPro" id="IPR039650">
    <property type="entry name" value="HdrA-like"/>
</dbReference>
<protein>
    <recommendedName>
        <fullName evidence="7">Golvesin/Xly CBD-like domain-containing protein</fullName>
    </recommendedName>
</protein>
<evidence type="ECO:0000313" key="9">
    <source>
        <dbReference type="Proteomes" id="UP000004947"/>
    </source>
</evidence>
<proteinExistence type="predicted"/>
<dbReference type="InterPro" id="IPR033803">
    <property type="entry name" value="CBD-like_Golvesin-Xly"/>
</dbReference>
<dbReference type="PANTHER" id="PTHR43498:SF1">
    <property type="entry name" value="COB--COM HETERODISULFIDE REDUCTASE IRON-SULFUR SUBUNIT A"/>
    <property type="match status" value="1"/>
</dbReference>
<dbReference type="eggNOG" id="COG0492">
    <property type="taxonomic scope" value="Bacteria"/>
</dbReference>
<dbReference type="STRING" id="313628.LNTAR_06869"/>
<accession>A6DMQ9</accession>
<keyword evidence="4" id="KW-0408">Iron</keyword>
<evidence type="ECO:0000256" key="5">
    <source>
        <dbReference type="ARBA" id="ARBA00023014"/>
    </source>
</evidence>
<dbReference type="GO" id="GO:0051539">
    <property type="term" value="F:4 iron, 4 sulfur cluster binding"/>
    <property type="evidence" value="ECO:0007669"/>
    <property type="project" value="UniProtKB-KW"/>
</dbReference>
<dbReference type="Pfam" id="PF25275">
    <property type="entry name" value="Golvesin_C"/>
    <property type="match status" value="1"/>
</dbReference>
<dbReference type="EMBL" id="ABCK01000012">
    <property type="protein sequence ID" value="EDM26945.1"/>
    <property type="molecule type" value="Genomic_DNA"/>
</dbReference>
<feature type="domain" description="Golvesin/Xly CBD-like" evidence="7">
    <location>
        <begin position="492"/>
        <end position="610"/>
    </location>
</feature>
<dbReference type="Proteomes" id="UP000004947">
    <property type="component" value="Unassembled WGS sequence"/>
</dbReference>
<dbReference type="Gene3D" id="3.50.50.60">
    <property type="entry name" value="FAD/NAD(P)-binding domain"/>
    <property type="match status" value="1"/>
</dbReference>
<dbReference type="Pfam" id="PF12831">
    <property type="entry name" value="FAD_oxidored"/>
    <property type="match status" value="1"/>
</dbReference>
<reference evidence="8 9" key="1">
    <citation type="journal article" date="2010" name="J. Bacteriol.">
        <title>Genome sequence of Lentisphaera araneosa HTCC2155T, the type species of the order Lentisphaerales in the phylum Lentisphaerae.</title>
        <authorList>
            <person name="Thrash J.C."/>
            <person name="Cho J.C."/>
            <person name="Vergin K.L."/>
            <person name="Morris R.M."/>
            <person name="Giovannoni S.J."/>
        </authorList>
    </citation>
    <scope>NUCLEOTIDE SEQUENCE [LARGE SCALE GENOMIC DNA]</scope>
    <source>
        <strain evidence="8 9">HTCC2155</strain>
    </source>
</reference>
<evidence type="ECO:0000256" key="4">
    <source>
        <dbReference type="ARBA" id="ARBA00023004"/>
    </source>
</evidence>
<name>A6DMQ9_9BACT</name>
<keyword evidence="2" id="KW-0479">Metal-binding</keyword>
<organism evidence="8 9">
    <name type="scientific">Lentisphaera araneosa HTCC2155</name>
    <dbReference type="NCBI Taxonomy" id="313628"/>
    <lineage>
        <taxon>Bacteria</taxon>
        <taxon>Pseudomonadati</taxon>
        <taxon>Lentisphaerota</taxon>
        <taxon>Lentisphaeria</taxon>
        <taxon>Lentisphaerales</taxon>
        <taxon>Lentisphaeraceae</taxon>
        <taxon>Lentisphaera</taxon>
    </lineage>
</organism>
<sequence length="622" mass="67282">MDRRQFLKSKIAGTAILASSGLVFKADAQNLPTQSEESPDMLDVDVLVVGGGSAGHVAAIQAGRMGAKTVLLERNSQLGGTTTTGGVCFPGLFHAWGKQLISGIGWELVKKSREVDCKPLQDFSVANKGHVYYHVDINGQLYSLLAEEACLDAGVSLAYYQFPEKVTETANGWLVDVVGQGVRYQLRCKQIIDCSGGATVAGMLGMERMRGEERQPGTHSVIYKGFDMAVVNKNKKKIQSMYNQALKEGRLQKGDTWGGNAFQPIQSRSGNCNHIFGADSSTAATQTQTNLAGRKSILRMLKFLKTIPGGEKASIDRMMTETASRETYRIKGERVLTVNDYTSGRTFKDSLCYSFYPIDLHDKNGVKPRKLKPGTFPTIPRSCLIPKGSKNFMVAGRSLSSDRLANSAARVQATCMAMGQATAVTAVLAARQSKTPGDVDLAEIRAELIKHNAIVIGGLKSAKAEPKEAKVESQEAKTQVLSGDRLLVDAVTAHAIGSWQKSSNSKPAIGSNYLHDNNQAKGENSLTFDIKVENPGRYAIKFFYSAHETRANNVPVSISIGGQVTELKVNQQKSDDGGFVLGQFDIQDQVKIVISNANTSGFVIVDGLELKTTKTTKAKLKI</sequence>
<feature type="signal peptide" evidence="6">
    <location>
        <begin position="1"/>
        <end position="25"/>
    </location>
</feature>
<keyword evidence="5" id="KW-0411">Iron-sulfur</keyword>
<dbReference type="SUPFAM" id="SSF51905">
    <property type="entry name" value="FAD/NAD(P)-binding domain"/>
    <property type="match status" value="1"/>
</dbReference>